<dbReference type="EMBL" id="JASSZA010000011">
    <property type="protein sequence ID" value="KAK2098913.1"/>
    <property type="molecule type" value="Genomic_DNA"/>
</dbReference>
<comment type="caution">
    <text evidence="1">The sequence shown here is derived from an EMBL/GenBank/DDBJ whole genome shotgun (WGS) entry which is preliminary data.</text>
</comment>
<evidence type="ECO:0000313" key="1">
    <source>
        <dbReference type="EMBL" id="KAK2098913.1"/>
    </source>
</evidence>
<protein>
    <submittedName>
        <fullName evidence="1">Uncharacterized protein</fullName>
    </submittedName>
</protein>
<evidence type="ECO:0000313" key="2">
    <source>
        <dbReference type="Proteomes" id="UP001266305"/>
    </source>
</evidence>
<reference evidence="1 2" key="1">
    <citation type="submission" date="2023-05" db="EMBL/GenBank/DDBJ databases">
        <title>B98-5 Cell Line De Novo Hybrid Assembly: An Optical Mapping Approach.</title>
        <authorList>
            <person name="Kananen K."/>
            <person name="Auerbach J.A."/>
            <person name="Kautto E."/>
            <person name="Blachly J.S."/>
        </authorList>
    </citation>
    <scope>NUCLEOTIDE SEQUENCE [LARGE SCALE GENOMIC DNA]</scope>
    <source>
        <strain evidence="1">B95-8</strain>
        <tissue evidence="1">Cell line</tissue>
    </source>
</reference>
<dbReference type="Proteomes" id="UP001266305">
    <property type="component" value="Unassembled WGS sequence"/>
</dbReference>
<sequence length="122" mass="13851">MSGRENRNPPQPDSIIDMEEVSLCALEKLMNKGSDLEPEKGIKKSILPSPTDLNLNPKPQLFLLLQFQAFEDIFSLKYYSPPPMALSQQIVPWVLLSRPPLMPHFSCDICPTSLISSWRQEP</sequence>
<gene>
    <name evidence="1" type="ORF">P7K49_024364</name>
</gene>
<name>A0ABQ9UPC0_SAGOE</name>
<proteinExistence type="predicted"/>
<keyword evidence="2" id="KW-1185">Reference proteome</keyword>
<organism evidence="1 2">
    <name type="scientific">Saguinus oedipus</name>
    <name type="common">Cotton-top tamarin</name>
    <name type="synonym">Oedipomidas oedipus</name>
    <dbReference type="NCBI Taxonomy" id="9490"/>
    <lineage>
        <taxon>Eukaryota</taxon>
        <taxon>Metazoa</taxon>
        <taxon>Chordata</taxon>
        <taxon>Craniata</taxon>
        <taxon>Vertebrata</taxon>
        <taxon>Euteleostomi</taxon>
        <taxon>Mammalia</taxon>
        <taxon>Eutheria</taxon>
        <taxon>Euarchontoglires</taxon>
        <taxon>Primates</taxon>
        <taxon>Haplorrhini</taxon>
        <taxon>Platyrrhini</taxon>
        <taxon>Cebidae</taxon>
        <taxon>Callitrichinae</taxon>
        <taxon>Saguinus</taxon>
    </lineage>
</organism>
<accession>A0ABQ9UPC0</accession>